<feature type="domain" description="N-acetyltransferase" evidence="4">
    <location>
        <begin position="28"/>
        <end position="125"/>
    </location>
</feature>
<gene>
    <name evidence="5" type="ORF">CHS0354_004502</name>
</gene>
<dbReference type="FunFam" id="3.40.630.30:FF:000064">
    <property type="entry name" value="GNAT family acetyltransferase"/>
    <property type="match status" value="1"/>
</dbReference>
<dbReference type="PANTHER" id="PTHR10545:SF29">
    <property type="entry name" value="GH14572P-RELATED"/>
    <property type="match status" value="1"/>
</dbReference>
<comment type="caution">
    <text evidence="5">The sequence shown here is derived from an EMBL/GenBank/DDBJ whole genome shotgun (WGS) entry which is preliminary data.</text>
</comment>
<keyword evidence="2" id="KW-0808">Transferase</keyword>
<sequence>MPYLIQHSVVVIKYEMILIFTPDSRKSEKGKIVAYGLYFFTYSTFEGRMLYIEDVYVKPPWNRQGLGTWIWKDIAKIAVETDCHRMQWIVLNSNQTAIEMGKKRGAVDLTLTDKWHLYRMRRKELEAFANSSDL</sequence>
<dbReference type="EMBL" id="JAEAOA010000333">
    <property type="protein sequence ID" value="KAK3585599.1"/>
    <property type="molecule type" value="Genomic_DNA"/>
</dbReference>
<dbReference type="Gene3D" id="3.40.630.30">
    <property type="match status" value="1"/>
</dbReference>
<dbReference type="CDD" id="cd04301">
    <property type="entry name" value="NAT_SF"/>
    <property type="match status" value="1"/>
</dbReference>
<name>A0AAE0VPM7_9BIVA</name>
<dbReference type="InterPro" id="IPR051016">
    <property type="entry name" value="Diverse_Substrate_AcTransf"/>
</dbReference>
<reference evidence="5" key="2">
    <citation type="journal article" date="2021" name="Genome Biol. Evol.">
        <title>Developing a high-quality reference genome for a parasitic bivalve with doubly uniparental inheritance (Bivalvia: Unionida).</title>
        <authorList>
            <person name="Smith C.H."/>
        </authorList>
    </citation>
    <scope>NUCLEOTIDE SEQUENCE</scope>
    <source>
        <strain evidence="5">CHS0354</strain>
        <tissue evidence="5">Mantle</tissue>
    </source>
</reference>
<keyword evidence="6" id="KW-1185">Reference proteome</keyword>
<evidence type="ECO:0000313" key="5">
    <source>
        <dbReference type="EMBL" id="KAK3585599.1"/>
    </source>
</evidence>
<dbReference type="InterPro" id="IPR016181">
    <property type="entry name" value="Acyl_CoA_acyltransferase"/>
</dbReference>
<protein>
    <recommendedName>
        <fullName evidence="4">N-acetyltransferase domain-containing protein</fullName>
    </recommendedName>
</protein>
<evidence type="ECO:0000256" key="2">
    <source>
        <dbReference type="ARBA" id="ARBA00022679"/>
    </source>
</evidence>
<keyword evidence="3" id="KW-0012">Acyltransferase</keyword>
<dbReference type="Pfam" id="PF00583">
    <property type="entry name" value="Acetyltransf_1"/>
    <property type="match status" value="1"/>
</dbReference>
<organism evidence="5 6">
    <name type="scientific">Potamilus streckersoni</name>
    <dbReference type="NCBI Taxonomy" id="2493646"/>
    <lineage>
        <taxon>Eukaryota</taxon>
        <taxon>Metazoa</taxon>
        <taxon>Spiralia</taxon>
        <taxon>Lophotrochozoa</taxon>
        <taxon>Mollusca</taxon>
        <taxon>Bivalvia</taxon>
        <taxon>Autobranchia</taxon>
        <taxon>Heteroconchia</taxon>
        <taxon>Palaeoheterodonta</taxon>
        <taxon>Unionida</taxon>
        <taxon>Unionoidea</taxon>
        <taxon>Unionidae</taxon>
        <taxon>Ambleminae</taxon>
        <taxon>Lampsilini</taxon>
        <taxon>Potamilus</taxon>
    </lineage>
</organism>
<dbReference type="GO" id="GO:0008080">
    <property type="term" value="F:N-acetyltransferase activity"/>
    <property type="evidence" value="ECO:0007669"/>
    <property type="project" value="TreeGrafter"/>
</dbReference>
<dbReference type="PROSITE" id="PS51186">
    <property type="entry name" value="GNAT"/>
    <property type="match status" value="1"/>
</dbReference>
<evidence type="ECO:0000259" key="4">
    <source>
        <dbReference type="PROSITE" id="PS51186"/>
    </source>
</evidence>
<dbReference type="AlphaFoldDB" id="A0AAE0VPM7"/>
<comment type="similarity">
    <text evidence="1">Belongs to the acetyltransferase family.</text>
</comment>
<evidence type="ECO:0000313" key="6">
    <source>
        <dbReference type="Proteomes" id="UP001195483"/>
    </source>
</evidence>
<dbReference type="SUPFAM" id="SSF55729">
    <property type="entry name" value="Acyl-CoA N-acyltransferases (Nat)"/>
    <property type="match status" value="1"/>
</dbReference>
<evidence type="ECO:0000256" key="3">
    <source>
        <dbReference type="ARBA" id="ARBA00023315"/>
    </source>
</evidence>
<dbReference type="InterPro" id="IPR000182">
    <property type="entry name" value="GNAT_dom"/>
</dbReference>
<evidence type="ECO:0000256" key="1">
    <source>
        <dbReference type="ARBA" id="ARBA00008694"/>
    </source>
</evidence>
<accession>A0AAE0VPM7</accession>
<dbReference type="PANTHER" id="PTHR10545">
    <property type="entry name" value="DIAMINE N-ACETYLTRANSFERASE"/>
    <property type="match status" value="1"/>
</dbReference>
<proteinExistence type="inferred from homology"/>
<dbReference type="Proteomes" id="UP001195483">
    <property type="component" value="Unassembled WGS sequence"/>
</dbReference>
<reference evidence="5" key="3">
    <citation type="submission" date="2023-05" db="EMBL/GenBank/DDBJ databases">
        <authorList>
            <person name="Smith C.H."/>
        </authorList>
    </citation>
    <scope>NUCLEOTIDE SEQUENCE</scope>
    <source>
        <strain evidence="5">CHS0354</strain>
        <tissue evidence="5">Mantle</tissue>
    </source>
</reference>
<reference evidence="5" key="1">
    <citation type="journal article" date="2021" name="Genome Biol. Evol.">
        <title>A High-Quality Reference Genome for a Parasitic Bivalve with Doubly Uniparental Inheritance (Bivalvia: Unionida).</title>
        <authorList>
            <person name="Smith C.H."/>
        </authorList>
    </citation>
    <scope>NUCLEOTIDE SEQUENCE</scope>
    <source>
        <strain evidence="5">CHS0354</strain>
    </source>
</reference>